<dbReference type="Gene3D" id="1.20.5.730">
    <property type="entry name" value="Single helix bin"/>
    <property type="match status" value="1"/>
</dbReference>
<dbReference type="Gene3D" id="1.20.5.340">
    <property type="match status" value="1"/>
</dbReference>
<dbReference type="FunFam" id="1.20.5.340:FF:000022">
    <property type="entry name" value="Rabaptin, RAB GTPase-binding effector protein 1"/>
    <property type="match status" value="1"/>
</dbReference>
<evidence type="ECO:0000256" key="7">
    <source>
        <dbReference type="ARBA" id="ARBA00022583"/>
    </source>
</evidence>
<dbReference type="GeneTree" id="ENSGT00530000063743"/>
<dbReference type="GO" id="GO:0008083">
    <property type="term" value="F:growth factor activity"/>
    <property type="evidence" value="ECO:0007669"/>
    <property type="project" value="InterPro"/>
</dbReference>
<gene>
    <name evidence="14" type="primary">RABEP1</name>
    <name evidence="14" type="synonym">LOC109873099</name>
</gene>
<dbReference type="PANTHER" id="PTHR31179">
    <property type="entry name" value="RAB GTPASE-BINDING EFFECTOR PROTEIN"/>
    <property type="match status" value="1"/>
</dbReference>
<evidence type="ECO:0000256" key="9">
    <source>
        <dbReference type="ARBA" id="ARBA00022927"/>
    </source>
</evidence>
<evidence type="ECO:0000256" key="10">
    <source>
        <dbReference type="ARBA" id="ARBA00023054"/>
    </source>
</evidence>
<keyword evidence="6" id="KW-0597">Phosphoprotein</keyword>
<feature type="coiled-coil region" evidence="11">
    <location>
        <begin position="22"/>
        <end position="95"/>
    </location>
</feature>
<evidence type="ECO:0000256" key="2">
    <source>
        <dbReference type="ARBA" id="ARBA00004496"/>
    </source>
</evidence>
<dbReference type="GO" id="GO:0005769">
    <property type="term" value="C:early endosome"/>
    <property type="evidence" value="ECO:0007669"/>
    <property type="project" value="UniProtKB-SubCell"/>
</dbReference>
<dbReference type="GO" id="GO:0005096">
    <property type="term" value="F:GTPase activator activity"/>
    <property type="evidence" value="ECO:0007669"/>
    <property type="project" value="InterPro"/>
</dbReference>
<dbReference type="InterPro" id="IPR015390">
    <property type="entry name" value="Rabaptin_Rab5-bd_dom"/>
</dbReference>
<evidence type="ECO:0000256" key="6">
    <source>
        <dbReference type="ARBA" id="ARBA00022553"/>
    </source>
</evidence>
<accession>A0A8C7KTG2</accession>
<reference evidence="14" key="2">
    <citation type="submission" date="2025-09" db="UniProtKB">
        <authorList>
            <consortium name="Ensembl"/>
        </authorList>
    </citation>
    <scope>IDENTIFICATION</scope>
</reference>
<dbReference type="GO" id="GO:0006897">
    <property type="term" value="P:endocytosis"/>
    <property type="evidence" value="ECO:0007669"/>
    <property type="project" value="UniProtKB-KW"/>
</dbReference>
<dbReference type="PANTHER" id="PTHR31179:SF5">
    <property type="entry name" value="RAB GTPASE-BINDING EFFECTOR PROTEIN 1"/>
    <property type="match status" value="1"/>
</dbReference>
<evidence type="ECO:0000256" key="3">
    <source>
        <dbReference type="ARBA" id="ARBA00006603"/>
    </source>
</evidence>
<keyword evidence="7" id="KW-0254">Endocytosis</keyword>
<feature type="domain" description="Rabaptin coiled-coil" evidence="12">
    <location>
        <begin position="13"/>
        <end position="496"/>
    </location>
</feature>
<comment type="subcellular location">
    <subcellularLocation>
        <location evidence="2">Cytoplasm</location>
    </subcellularLocation>
    <subcellularLocation>
        <location evidence="1">Early endosome</location>
    </subcellularLocation>
</comment>
<keyword evidence="15" id="KW-1185">Reference proteome</keyword>
<dbReference type="Ensembl" id="ENSOKIT00005114959.1">
    <property type="protein sequence ID" value="ENSOKIP00005107263.1"/>
    <property type="gene ID" value="ENSOKIG00005046844.1"/>
</dbReference>
<dbReference type="Proteomes" id="UP000694557">
    <property type="component" value="Unassembled WGS sequence"/>
</dbReference>
<feature type="coiled-coil region" evidence="11">
    <location>
        <begin position="137"/>
        <end position="263"/>
    </location>
</feature>
<comment type="similarity">
    <text evidence="3">Belongs to the rabaptin family.</text>
</comment>
<evidence type="ECO:0000259" key="13">
    <source>
        <dbReference type="Pfam" id="PF09311"/>
    </source>
</evidence>
<evidence type="ECO:0000256" key="5">
    <source>
        <dbReference type="ARBA" id="ARBA00022490"/>
    </source>
</evidence>
<evidence type="ECO:0000313" key="14">
    <source>
        <dbReference type="Ensembl" id="ENSOKIP00005107263.1"/>
    </source>
</evidence>
<keyword evidence="9" id="KW-0653">Protein transport</keyword>
<feature type="coiled-coil region" evidence="11">
    <location>
        <begin position="700"/>
        <end position="727"/>
    </location>
</feature>
<feature type="coiled-coil region" evidence="11">
    <location>
        <begin position="756"/>
        <end position="797"/>
    </location>
</feature>
<evidence type="ECO:0000259" key="12">
    <source>
        <dbReference type="Pfam" id="PF03528"/>
    </source>
</evidence>
<dbReference type="Pfam" id="PF09311">
    <property type="entry name" value="Rab5-bind"/>
    <property type="match status" value="1"/>
</dbReference>
<dbReference type="Pfam" id="PF03528">
    <property type="entry name" value="Rabaptin"/>
    <property type="match status" value="1"/>
</dbReference>
<evidence type="ECO:0000313" key="15">
    <source>
        <dbReference type="Proteomes" id="UP000694557"/>
    </source>
</evidence>
<evidence type="ECO:0000256" key="11">
    <source>
        <dbReference type="SAM" id="Coils"/>
    </source>
</evidence>
<dbReference type="AlphaFoldDB" id="A0A8C7KTG2"/>
<dbReference type="PRINTS" id="PR01432">
    <property type="entry name" value="RABAPTIN"/>
</dbReference>
<feature type="coiled-coil region" evidence="11">
    <location>
        <begin position="551"/>
        <end position="656"/>
    </location>
</feature>
<reference evidence="14" key="1">
    <citation type="submission" date="2025-08" db="UniProtKB">
        <authorList>
            <consortium name="Ensembl"/>
        </authorList>
    </citation>
    <scope>IDENTIFICATION</scope>
</reference>
<dbReference type="InterPro" id="IPR018514">
    <property type="entry name" value="Rabaptin_CC"/>
</dbReference>
<dbReference type="InterPro" id="IPR003914">
    <property type="entry name" value="Rabaptin"/>
</dbReference>
<evidence type="ECO:0000256" key="4">
    <source>
        <dbReference type="ARBA" id="ARBA00022448"/>
    </source>
</evidence>
<keyword evidence="4" id="KW-0813">Transport</keyword>
<sequence>MADQASGSARQPQHDAVLQQRVAALEQERAEFVKRKQQLESEFNQKRAKFKELYLSKEEELKCQAASLEGAQSELSRVQAQLEQAQADMENIKAVATVSESTKQEAIDQVKGQWQEEVASLQAIMKDTVREYEVQFHQRLEQERAQWNQYREVVEREMGELRHRLSEGGQEEENLENDMKKAQEDAEKLRSVVMPMEQEIAALKVKLTVAEDRVKELEASKVKELNHVLEAEKSCRTDLEMYVAVLNTQKSVLQEDAEKLRKELHEVCHLLELERQQHNQLKHTWQRANDQFLESQRLLMRDMQRIENVLSSEQLRQVEEIKKRDQEEDEKERISQAKESEWADCERSLKCYSSTSDHYNHSIPPSYLLQPYSAHGSMHSLDSDLVAGGPMDLYKDGLRRVQSTDSLGSSPGLQGLGGYNHKAKSASHLDESDFGPLVGADCGAPEGLAGFGDTLSVSSIQLTAGHFLLTKDQEKAIKAMTPEQEETASLMSSISHAHDTTFLTPSGYRLVSDQEWNLLQQEVKNAGRKLGRRCDMCSNYEKQLQVIQGQEAETRDQVKKLQVMLRQANDQLERTMSEKQELEDSVKQGNEETTAKVAALMHRVQESESLLKTLQEAFSQAKRNTQEQMAVLMQSREQVAEELSRLQRDNDSLTGKHRLHLSLQQQEDFKLPTMVQELQSLVLQLREDIVVVRTAADHLEEKLKAEILFLKEQLQAEQCLKENLEDTLQLEIDGCKEEIVVDNNCDVLVSQLESSLAEKRKTLASVQGLKSSLEEQLRELTTTKTALEAQALDEKDKALRLQTELDVSEQVQRDFVKLSQTLQVQLERIRQADSLDRIRAILNNTNLTDISQLPET</sequence>
<name>A0A8C7KTG2_ONCKI</name>
<feature type="domain" description="Rabaptin GTPase-Rab5 binding" evidence="13">
    <location>
        <begin position="534"/>
        <end position="833"/>
    </location>
</feature>
<evidence type="ECO:0000256" key="1">
    <source>
        <dbReference type="ARBA" id="ARBA00004412"/>
    </source>
</evidence>
<keyword evidence="10 11" id="KW-0175">Coiled coil</keyword>
<proteinExistence type="inferred from homology"/>
<organism evidence="14 15">
    <name type="scientific">Oncorhynchus kisutch</name>
    <name type="common">Coho salmon</name>
    <name type="synonym">Salmo kisutch</name>
    <dbReference type="NCBI Taxonomy" id="8019"/>
    <lineage>
        <taxon>Eukaryota</taxon>
        <taxon>Metazoa</taxon>
        <taxon>Chordata</taxon>
        <taxon>Craniata</taxon>
        <taxon>Vertebrata</taxon>
        <taxon>Euteleostomi</taxon>
        <taxon>Actinopterygii</taxon>
        <taxon>Neopterygii</taxon>
        <taxon>Teleostei</taxon>
        <taxon>Protacanthopterygii</taxon>
        <taxon>Salmoniformes</taxon>
        <taxon>Salmonidae</taxon>
        <taxon>Salmoninae</taxon>
        <taxon>Oncorhynchus</taxon>
    </lineage>
</organism>
<keyword evidence="8" id="KW-0967">Endosome</keyword>
<dbReference type="GO" id="GO:0015031">
    <property type="term" value="P:protein transport"/>
    <property type="evidence" value="ECO:0007669"/>
    <property type="project" value="UniProtKB-KW"/>
</dbReference>
<protein>
    <submittedName>
        <fullName evidence="14">Rabaptin, RAB GTPase binding effector protein 1</fullName>
    </submittedName>
</protein>
<keyword evidence="5" id="KW-0963">Cytoplasm</keyword>
<dbReference type="SUPFAM" id="SSF103652">
    <property type="entry name" value="G protein-binding domain"/>
    <property type="match status" value="2"/>
</dbReference>
<evidence type="ECO:0000256" key="8">
    <source>
        <dbReference type="ARBA" id="ARBA00022753"/>
    </source>
</evidence>